<dbReference type="Gene3D" id="3.40.30.10">
    <property type="entry name" value="Glutaredoxin"/>
    <property type="match status" value="1"/>
</dbReference>
<dbReference type="Pfam" id="PF00043">
    <property type="entry name" value="GST_C"/>
    <property type="match status" value="1"/>
</dbReference>
<dbReference type="SUPFAM" id="SSF47616">
    <property type="entry name" value="GST C-terminal domain-like"/>
    <property type="match status" value="1"/>
</dbReference>
<evidence type="ECO:0008006" key="7">
    <source>
        <dbReference type="Google" id="ProtNLM"/>
    </source>
</evidence>
<evidence type="ECO:0000259" key="4">
    <source>
        <dbReference type="PROSITE" id="PS50405"/>
    </source>
</evidence>
<dbReference type="PANTHER" id="PTHR44051:SF8">
    <property type="entry name" value="GLUTATHIONE S-TRANSFERASE GSTA"/>
    <property type="match status" value="1"/>
</dbReference>
<reference evidence="5 6" key="1">
    <citation type="submission" date="2019-06" db="EMBL/GenBank/DDBJ databases">
        <title>Draft genome sequence of the filamentous fungus Phialemoniopsis curvata isolated from diesel fuel.</title>
        <authorList>
            <person name="Varaljay V.A."/>
            <person name="Lyon W.J."/>
            <person name="Crouch A.L."/>
            <person name="Drake C.E."/>
            <person name="Hollomon J.M."/>
            <person name="Nadeau L.J."/>
            <person name="Nunn H.S."/>
            <person name="Stevenson B.S."/>
            <person name="Bojanowski C.L."/>
            <person name="Crookes-Goodson W.J."/>
        </authorList>
    </citation>
    <scope>NUCLEOTIDE SEQUENCE [LARGE SCALE GENOMIC DNA]</scope>
    <source>
        <strain evidence="5 6">D216</strain>
    </source>
</reference>
<dbReference type="Pfam" id="PF02798">
    <property type="entry name" value="GST_N"/>
    <property type="match status" value="1"/>
</dbReference>
<gene>
    <name evidence="5" type="ORF">E0L32_002450</name>
</gene>
<dbReference type="PROSITE" id="PS50404">
    <property type="entry name" value="GST_NTER"/>
    <property type="match status" value="1"/>
</dbReference>
<name>A0A507BGH7_9PEZI</name>
<dbReference type="PROSITE" id="PS50405">
    <property type="entry name" value="GST_CTER"/>
    <property type="match status" value="1"/>
</dbReference>
<proteinExistence type="inferred from homology"/>
<evidence type="ECO:0000259" key="3">
    <source>
        <dbReference type="PROSITE" id="PS50404"/>
    </source>
</evidence>
<dbReference type="InterPro" id="IPR004045">
    <property type="entry name" value="Glutathione_S-Trfase_N"/>
</dbReference>
<dbReference type="SUPFAM" id="SSF52833">
    <property type="entry name" value="Thioredoxin-like"/>
    <property type="match status" value="1"/>
</dbReference>
<evidence type="ECO:0000313" key="5">
    <source>
        <dbReference type="EMBL" id="TPX18593.1"/>
    </source>
</evidence>
<protein>
    <recommendedName>
        <fullName evidence="7">Glutathione S-transferase</fullName>
    </recommendedName>
</protein>
<feature type="domain" description="GST C-terminal" evidence="4">
    <location>
        <begin position="95"/>
        <end position="221"/>
    </location>
</feature>
<accession>A0A507BGH7</accession>
<dbReference type="InterPro" id="IPR036249">
    <property type="entry name" value="Thioredoxin-like_sf"/>
</dbReference>
<sequence length="230" mass="26189">MAPELTLYHATHACSTVVHCLLEDLGLPFKEIKMKMGPNGIQSVDGTINRDEYLKIHHMGYVPALVADGESITEMPAILSYIANLRPEKCLLGDDSLQQARVLEWLSWLSGALHGHGFAMAFQPGRFTDDKSQGPHLRAKGLDFVRKCYARIDERLEGREYPVGNRETVVDFNLIIFWLWGLEQEIDMPGLYPEYGRLITRMARKETVKKVDIYAQPALKYIPKEEETKL</sequence>
<dbReference type="InterPro" id="IPR004046">
    <property type="entry name" value="GST_C"/>
</dbReference>
<comment type="similarity">
    <text evidence="1 2">Belongs to the GST superfamily.</text>
</comment>
<evidence type="ECO:0000256" key="2">
    <source>
        <dbReference type="RuleBase" id="RU003494"/>
    </source>
</evidence>
<dbReference type="Proteomes" id="UP000319257">
    <property type="component" value="Unassembled WGS sequence"/>
</dbReference>
<dbReference type="OrthoDB" id="2309723at2759"/>
<dbReference type="Gene3D" id="1.20.1050.10">
    <property type="match status" value="1"/>
</dbReference>
<dbReference type="PANTHER" id="PTHR44051">
    <property type="entry name" value="GLUTATHIONE S-TRANSFERASE-RELATED"/>
    <property type="match status" value="1"/>
</dbReference>
<dbReference type="CDD" id="cd03057">
    <property type="entry name" value="GST_N_Beta"/>
    <property type="match status" value="1"/>
</dbReference>
<dbReference type="SFLD" id="SFLDG00358">
    <property type="entry name" value="Main_(cytGST)"/>
    <property type="match status" value="1"/>
</dbReference>
<dbReference type="EMBL" id="SKBQ01000010">
    <property type="protein sequence ID" value="TPX18593.1"/>
    <property type="molecule type" value="Genomic_DNA"/>
</dbReference>
<dbReference type="InterPro" id="IPR010987">
    <property type="entry name" value="Glutathione-S-Trfase_C-like"/>
</dbReference>
<dbReference type="SFLD" id="SFLDS00019">
    <property type="entry name" value="Glutathione_Transferase_(cytos"/>
    <property type="match status" value="1"/>
</dbReference>
<evidence type="ECO:0000313" key="6">
    <source>
        <dbReference type="Proteomes" id="UP000319257"/>
    </source>
</evidence>
<dbReference type="InParanoid" id="A0A507BGH7"/>
<evidence type="ECO:0000256" key="1">
    <source>
        <dbReference type="ARBA" id="ARBA00007409"/>
    </source>
</evidence>
<dbReference type="STRING" id="1093900.A0A507BGH7"/>
<dbReference type="RefSeq" id="XP_031000304.1">
    <property type="nucleotide sequence ID" value="XM_031136640.1"/>
</dbReference>
<keyword evidence="6" id="KW-1185">Reference proteome</keyword>
<feature type="domain" description="GST N-terminal" evidence="3">
    <location>
        <begin position="2"/>
        <end position="90"/>
    </location>
</feature>
<comment type="caution">
    <text evidence="5">The sequence shown here is derived from an EMBL/GenBank/DDBJ whole genome shotgun (WGS) entry which is preliminary data.</text>
</comment>
<dbReference type="InterPro" id="IPR036282">
    <property type="entry name" value="Glutathione-S-Trfase_C_sf"/>
</dbReference>
<organism evidence="5 6">
    <name type="scientific">Thyridium curvatum</name>
    <dbReference type="NCBI Taxonomy" id="1093900"/>
    <lineage>
        <taxon>Eukaryota</taxon>
        <taxon>Fungi</taxon>
        <taxon>Dikarya</taxon>
        <taxon>Ascomycota</taxon>
        <taxon>Pezizomycotina</taxon>
        <taxon>Sordariomycetes</taxon>
        <taxon>Sordariomycetidae</taxon>
        <taxon>Thyridiales</taxon>
        <taxon>Thyridiaceae</taxon>
        <taxon>Thyridium</taxon>
    </lineage>
</organism>
<dbReference type="InterPro" id="IPR040079">
    <property type="entry name" value="Glutathione_S-Trfase"/>
</dbReference>
<dbReference type="GeneID" id="41969897"/>
<dbReference type="AlphaFoldDB" id="A0A507BGH7"/>